<dbReference type="GO" id="GO:0016874">
    <property type="term" value="F:ligase activity"/>
    <property type="evidence" value="ECO:0007669"/>
    <property type="project" value="UniProtKB-KW"/>
</dbReference>
<evidence type="ECO:0000256" key="5">
    <source>
        <dbReference type="ARBA" id="ARBA00023267"/>
    </source>
</evidence>
<dbReference type="EMBL" id="AACS02000011">
    <property type="protein sequence ID" value="EAU82890.2"/>
    <property type="molecule type" value="Genomic_DNA"/>
</dbReference>
<dbReference type="InterPro" id="IPR011053">
    <property type="entry name" value="Single_hybrid_motif"/>
</dbReference>
<feature type="domain" description="Biotin carboxylation" evidence="8">
    <location>
        <begin position="1"/>
        <end position="435"/>
    </location>
</feature>
<gene>
    <name evidence="9" type="ORF">CC1G_05512</name>
</gene>
<dbReference type="Gene3D" id="2.40.50.100">
    <property type="match status" value="1"/>
</dbReference>
<comment type="caution">
    <text evidence="9">The sequence shown here is derived from an EMBL/GenBank/DDBJ whole genome shotgun (WGS) entry which is preliminary data.</text>
</comment>
<dbReference type="GO" id="GO:0005524">
    <property type="term" value="F:ATP binding"/>
    <property type="evidence" value="ECO:0007669"/>
    <property type="project" value="UniProtKB-UniRule"/>
</dbReference>
<dbReference type="FunFam" id="3.30.1490.20:FF:000003">
    <property type="entry name" value="acetyl-CoA carboxylase isoform X1"/>
    <property type="match status" value="1"/>
</dbReference>
<keyword evidence="10" id="KW-1185">Reference proteome</keyword>
<dbReference type="SUPFAM" id="SSF52440">
    <property type="entry name" value="PreATP-grasp domain"/>
    <property type="match status" value="1"/>
</dbReference>
<accession>A8P5J7</accession>
<dbReference type="PANTHER" id="PTHR45007">
    <property type="entry name" value="CARBOXYLASE, PUTATIVE (AFU_ORTHOLOGUE AFUA_5G07570)-RELATED"/>
    <property type="match status" value="1"/>
</dbReference>
<organism evidence="9 10">
    <name type="scientific">Coprinopsis cinerea (strain Okayama-7 / 130 / ATCC MYA-4618 / FGSC 9003)</name>
    <name type="common">Inky cap fungus</name>
    <name type="synonym">Hormographiella aspergillata</name>
    <dbReference type="NCBI Taxonomy" id="240176"/>
    <lineage>
        <taxon>Eukaryota</taxon>
        <taxon>Fungi</taxon>
        <taxon>Dikarya</taxon>
        <taxon>Basidiomycota</taxon>
        <taxon>Agaricomycotina</taxon>
        <taxon>Agaricomycetes</taxon>
        <taxon>Agaricomycetidae</taxon>
        <taxon>Agaricales</taxon>
        <taxon>Agaricineae</taxon>
        <taxon>Psathyrellaceae</taxon>
        <taxon>Coprinopsis</taxon>
    </lineage>
</organism>
<dbReference type="Pfam" id="PF02785">
    <property type="entry name" value="Biotin_carb_C"/>
    <property type="match status" value="1"/>
</dbReference>
<dbReference type="eggNOG" id="KOG0369">
    <property type="taxonomic scope" value="Eukaryota"/>
</dbReference>
<dbReference type="HOGENOM" id="CLU_000395_3_2_1"/>
<proteinExistence type="predicted"/>
<dbReference type="OMA" id="KGDAWSI"/>
<dbReference type="Pfam" id="PF00364">
    <property type="entry name" value="Biotin_lipoyl"/>
    <property type="match status" value="1"/>
</dbReference>
<dbReference type="InterPro" id="IPR011761">
    <property type="entry name" value="ATP-grasp"/>
</dbReference>
<dbReference type="SUPFAM" id="SSF51230">
    <property type="entry name" value="Single hybrid motif"/>
    <property type="match status" value="1"/>
</dbReference>
<dbReference type="InterPro" id="IPR011054">
    <property type="entry name" value="Rudment_hybrid_motif"/>
</dbReference>
<dbReference type="PROSITE" id="PS50975">
    <property type="entry name" value="ATP_GRASP"/>
    <property type="match status" value="1"/>
</dbReference>
<dbReference type="Proteomes" id="UP000001861">
    <property type="component" value="Unassembled WGS sequence"/>
</dbReference>
<evidence type="ECO:0000259" key="8">
    <source>
        <dbReference type="PROSITE" id="PS50979"/>
    </source>
</evidence>
<dbReference type="InterPro" id="IPR016185">
    <property type="entry name" value="PreATP-grasp_dom_sf"/>
</dbReference>
<keyword evidence="2" id="KW-0436">Ligase</keyword>
<dbReference type="OrthoDB" id="196847at2759"/>
<reference evidence="9 10" key="1">
    <citation type="journal article" date="2010" name="Proc. Natl. Acad. Sci. U.S.A.">
        <title>Insights into evolution of multicellular fungi from the assembled chromosomes of the mushroom Coprinopsis cinerea (Coprinus cinereus).</title>
        <authorList>
            <person name="Stajich J.E."/>
            <person name="Wilke S.K."/>
            <person name="Ahren D."/>
            <person name="Au C.H."/>
            <person name="Birren B.W."/>
            <person name="Borodovsky M."/>
            <person name="Burns C."/>
            <person name="Canback B."/>
            <person name="Casselton L.A."/>
            <person name="Cheng C.K."/>
            <person name="Deng J."/>
            <person name="Dietrich F.S."/>
            <person name="Fargo D.C."/>
            <person name="Farman M.L."/>
            <person name="Gathman A.C."/>
            <person name="Goldberg J."/>
            <person name="Guigo R."/>
            <person name="Hoegger P.J."/>
            <person name="Hooker J.B."/>
            <person name="Huggins A."/>
            <person name="James T.Y."/>
            <person name="Kamada T."/>
            <person name="Kilaru S."/>
            <person name="Kodira C."/>
            <person name="Kues U."/>
            <person name="Kupfer D."/>
            <person name="Kwan H.S."/>
            <person name="Lomsadze A."/>
            <person name="Li W."/>
            <person name="Lilly W.W."/>
            <person name="Ma L.J."/>
            <person name="Mackey A.J."/>
            <person name="Manning G."/>
            <person name="Martin F."/>
            <person name="Muraguchi H."/>
            <person name="Natvig D.O."/>
            <person name="Palmerini H."/>
            <person name="Ramesh M.A."/>
            <person name="Rehmeyer C.J."/>
            <person name="Roe B.A."/>
            <person name="Shenoy N."/>
            <person name="Stanke M."/>
            <person name="Ter-Hovhannisyan V."/>
            <person name="Tunlid A."/>
            <person name="Velagapudi R."/>
            <person name="Vision T.J."/>
            <person name="Zeng Q."/>
            <person name="Zolan M.E."/>
            <person name="Pukkila P.J."/>
        </authorList>
    </citation>
    <scope>NUCLEOTIDE SEQUENCE [LARGE SCALE GENOMIC DNA]</scope>
    <source>
        <strain evidence="10">Okayama-7 / 130 / ATCC MYA-4618 / FGSC 9003</strain>
    </source>
</reference>
<comment type="cofactor">
    <cofactor evidence="1">
        <name>biotin</name>
        <dbReference type="ChEBI" id="CHEBI:57586"/>
    </cofactor>
</comment>
<evidence type="ECO:0000313" key="10">
    <source>
        <dbReference type="Proteomes" id="UP000001861"/>
    </source>
</evidence>
<dbReference type="InterPro" id="IPR005481">
    <property type="entry name" value="BC-like_N"/>
</dbReference>
<dbReference type="PANTHER" id="PTHR45007:SF1">
    <property type="entry name" value="CARBOXYLASE, PUTATIVE (AFU_ORTHOLOGUE AFUA_5G07570)-RELATED"/>
    <property type="match status" value="1"/>
</dbReference>
<keyword evidence="5" id="KW-0092">Biotin</keyword>
<dbReference type="GO" id="GO:0046872">
    <property type="term" value="F:metal ion binding"/>
    <property type="evidence" value="ECO:0007669"/>
    <property type="project" value="InterPro"/>
</dbReference>
<dbReference type="SUPFAM" id="SSF51246">
    <property type="entry name" value="Rudiment single hybrid motif"/>
    <property type="match status" value="1"/>
</dbReference>
<dbReference type="CDD" id="cd06850">
    <property type="entry name" value="biotinyl_domain"/>
    <property type="match status" value="1"/>
</dbReference>
<evidence type="ECO:0000256" key="2">
    <source>
        <dbReference type="ARBA" id="ARBA00022598"/>
    </source>
</evidence>
<dbReference type="InterPro" id="IPR005482">
    <property type="entry name" value="Biotin_COase_C"/>
</dbReference>
<dbReference type="Gene3D" id="3.30.470.20">
    <property type="entry name" value="ATP-grasp fold, B domain"/>
    <property type="match status" value="1"/>
</dbReference>
<protein>
    <submittedName>
        <fullName evidence="9">Carboxylase:pyruvate/acetyl-CoA/propionyl-CoA</fullName>
    </submittedName>
</protein>
<keyword evidence="4 6" id="KW-0067">ATP-binding</keyword>
<evidence type="ECO:0000259" key="7">
    <source>
        <dbReference type="PROSITE" id="PS50975"/>
    </source>
</evidence>
<dbReference type="Pfam" id="PF00289">
    <property type="entry name" value="Biotin_carb_N"/>
    <property type="match status" value="1"/>
</dbReference>
<dbReference type="PROSITE" id="PS50979">
    <property type="entry name" value="BC"/>
    <property type="match status" value="1"/>
</dbReference>
<dbReference type="VEuPathDB" id="FungiDB:CC1G_05512"/>
<dbReference type="RefSeq" id="XP_001838959.2">
    <property type="nucleotide sequence ID" value="XM_001838907.2"/>
</dbReference>
<dbReference type="InterPro" id="IPR005479">
    <property type="entry name" value="CPAse_ATP-bd"/>
</dbReference>
<evidence type="ECO:0000256" key="3">
    <source>
        <dbReference type="ARBA" id="ARBA00022741"/>
    </source>
</evidence>
<dbReference type="STRING" id="240176.A8P5J7"/>
<dbReference type="PROSITE" id="PS00867">
    <property type="entry name" value="CPSASE_2"/>
    <property type="match status" value="1"/>
</dbReference>
<feature type="domain" description="ATP-grasp" evidence="7">
    <location>
        <begin position="100"/>
        <end position="293"/>
    </location>
</feature>
<dbReference type="SMART" id="SM00878">
    <property type="entry name" value="Biotin_carb_C"/>
    <property type="match status" value="1"/>
</dbReference>
<sequence>MPKVLVANRGEIAVYTEGDANHASYAQESVKLEGASDFLNVAAIAKVAQETKCTHVHPGYGFLSENPSLPEALASLSPPVVFIGPSKEALRLAGDKMLSRELSTSLGVQIAPGTHVKSAADVLGFGKEIGYPVMIKALDGGGGRGIRVVNSETEVEEAFKRCLGESPSKQVFAEKALTGPGWKHIEVQIIGDGTGSVNHLWERECSVQRRFQKVVEVAPSRLSRAMVQPLLDASITIARHLKYHGLGTFEYLVDAKTGNWVFLEINPRVQVEHTITEEVNDVDLVRAQLQLFTNKTLKDLNLDQPFPAPQSSAIQLRLTAEDPLKSFQLSPGTIRPSDVIWPAGRGIRIDTWLSNGPYAGSTEWIVGTEFDSLLAKIIVRASSFEEMNQKALRALAEFSVGSTVQTNLPVLAGVVAHPDWNSGNIDTLWLERNLQQVLDLGAKSTARTRSTAIQSSTTSNSTSTGGQATAFLQPGALFHLTLSPTPSSGTPGPTTKHTLTLSSIGQNAFPDALSGTLQTSLTPTPFAFSLAQSSSAAVDAGSFELADPNNPAHVGTPLTGKIVELHPALVDASKTADDTGGDGDVGKRRVRKGETVLVLSVMKMENSIVAPFDGYISKVGKGIRVGVVVGEGVLVCVVDDGKGSGSRL</sequence>
<dbReference type="InterPro" id="IPR000089">
    <property type="entry name" value="Biotin_lipoyl"/>
</dbReference>
<name>A8P5J7_COPC7</name>
<evidence type="ECO:0000256" key="6">
    <source>
        <dbReference type="PROSITE-ProRule" id="PRU00409"/>
    </source>
</evidence>
<dbReference type="InParanoid" id="A8P5J7"/>
<dbReference type="AlphaFoldDB" id="A8P5J7"/>
<dbReference type="InterPro" id="IPR001882">
    <property type="entry name" value="Biotin_BS"/>
</dbReference>
<dbReference type="PROSITE" id="PS00188">
    <property type="entry name" value="BIOTIN"/>
    <property type="match status" value="1"/>
</dbReference>
<dbReference type="SUPFAM" id="SSF56059">
    <property type="entry name" value="Glutathione synthetase ATP-binding domain-like"/>
    <property type="match status" value="1"/>
</dbReference>
<dbReference type="InterPro" id="IPR011764">
    <property type="entry name" value="Biotin_carboxylation_dom"/>
</dbReference>
<dbReference type="KEGG" id="cci:CC1G_05512"/>
<keyword evidence="3 6" id="KW-0547">Nucleotide-binding</keyword>
<evidence type="ECO:0000313" key="9">
    <source>
        <dbReference type="EMBL" id="EAU82890.2"/>
    </source>
</evidence>
<evidence type="ECO:0000256" key="1">
    <source>
        <dbReference type="ARBA" id="ARBA00001953"/>
    </source>
</evidence>
<dbReference type="Pfam" id="PF02786">
    <property type="entry name" value="CPSase_L_D2"/>
    <property type="match status" value="1"/>
</dbReference>
<dbReference type="GeneID" id="6015554"/>
<evidence type="ECO:0000256" key="4">
    <source>
        <dbReference type="ARBA" id="ARBA00022840"/>
    </source>
</evidence>